<dbReference type="AlphaFoldDB" id="W4KQD8"/>
<dbReference type="OrthoDB" id="68020at2759"/>
<dbReference type="GO" id="GO:0006384">
    <property type="term" value="P:transcription initiation at RNA polymerase III promoter"/>
    <property type="evidence" value="ECO:0007669"/>
    <property type="project" value="InterPro"/>
</dbReference>
<dbReference type="InterPro" id="IPR044210">
    <property type="entry name" value="Tfc3-like"/>
</dbReference>
<evidence type="ECO:0000313" key="3">
    <source>
        <dbReference type="Proteomes" id="UP000030671"/>
    </source>
</evidence>
<dbReference type="EMBL" id="KI925454">
    <property type="protein sequence ID" value="ETW87615.1"/>
    <property type="molecule type" value="Genomic_DNA"/>
</dbReference>
<dbReference type="GeneID" id="20669567"/>
<evidence type="ECO:0000313" key="2">
    <source>
        <dbReference type="EMBL" id="ETW87615.1"/>
    </source>
</evidence>
<dbReference type="RefSeq" id="XP_009541496.1">
    <property type="nucleotide sequence ID" value="XM_009543201.1"/>
</dbReference>
<proteinExistence type="predicted"/>
<organism evidence="2 3">
    <name type="scientific">Heterobasidion irregulare (strain TC 32-1)</name>
    <dbReference type="NCBI Taxonomy" id="747525"/>
    <lineage>
        <taxon>Eukaryota</taxon>
        <taxon>Fungi</taxon>
        <taxon>Dikarya</taxon>
        <taxon>Basidiomycota</taxon>
        <taxon>Agaricomycotina</taxon>
        <taxon>Agaricomycetes</taxon>
        <taxon>Russulales</taxon>
        <taxon>Bondarzewiaceae</taxon>
        <taxon>Heterobasidion</taxon>
        <taxon>Heterobasidion annosum species complex</taxon>
    </lineage>
</organism>
<dbReference type="InterPro" id="IPR046488">
    <property type="entry name" value="Sfc3/Tfc3_C"/>
</dbReference>
<dbReference type="Pfam" id="PF20222">
    <property type="entry name" value="DUF6581"/>
    <property type="match status" value="1"/>
</dbReference>
<protein>
    <recommendedName>
        <fullName evidence="1">Transcription factor tau subunit sfc3/Tfc3 C-terminal domain-containing protein</fullName>
    </recommendedName>
</protein>
<dbReference type="PANTHER" id="PTHR15180:SF1">
    <property type="entry name" value="GENERAL TRANSCRIPTION FACTOR 3C POLYPEPTIDE 1"/>
    <property type="match status" value="1"/>
</dbReference>
<reference evidence="2 3" key="1">
    <citation type="journal article" date="2012" name="New Phytol.">
        <title>Insight into trade-off between wood decay and parasitism from the genome of a fungal forest pathogen.</title>
        <authorList>
            <person name="Olson A."/>
            <person name="Aerts A."/>
            <person name="Asiegbu F."/>
            <person name="Belbahri L."/>
            <person name="Bouzid O."/>
            <person name="Broberg A."/>
            <person name="Canback B."/>
            <person name="Coutinho P.M."/>
            <person name="Cullen D."/>
            <person name="Dalman K."/>
            <person name="Deflorio G."/>
            <person name="van Diepen L.T."/>
            <person name="Dunand C."/>
            <person name="Duplessis S."/>
            <person name="Durling M."/>
            <person name="Gonthier P."/>
            <person name="Grimwood J."/>
            <person name="Fossdal C.G."/>
            <person name="Hansson D."/>
            <person name="Henrissat B."/>
            <person name="Hietala A."/>
            <person name="Himmelstrand K."/>
            <person name="Hoffmeister D."/>
            <person name="Hogberg N."/>
            <person name="James T.Y."/>
            <person name="Karlsson M."/>
            <person name="Kohler A."/>
            <person name="Kues U."/>
            <person name="Lee Y.H."/>
            <person name="Lin Y.C."/>
            <person name="Lind M."/>
            <person name="Lindquist E."/>
            <person name="Lombard V."/>
            <person name="Lucas S."/>
            <person name="Lunden K."/>
            <person name="Morin E."/>
            <person name="Murat C."/>
            <person name="Park J."/>
            <person name="Raffaello T."/>
            <person name="Rouze P."/>
            <person name="Salamov A."/>
            <person name="Schmutz J."/>
            <person name="Solheim H."/>
            <person name="Stahlberg J."/>
            <person name="Velez H."/>
            <person name="de Vries R.P."/>
            <person name="Wiebenga A."/>
            <person name="Woodward S."/>
            <person name="Yakovlev I."/>
            <person name="Garbelotto M."/>
            <person name="Martin F."/>
            <person name="Grigoriev I.V."/>
            <person name="Stenlid J."/>
        </authorList>
    </citation>
    <scope>NUCLEOTIDE SEQUENCE [LARGE SCALE GENOMIC DNA]</scope>
    <source>
        <strain evidence="2 3">TC 32-1</strain>
    </source>
</reference>
<dbReference type="HOGENOM" id="CLU_1796601_0_0_1"/>
<dbReference type="GO" id="GO:0000127">
    <property type="term" value="C:transcription factor TFIIIC complex"/>
    <property type="evidence" value="ECO:0007669"/>
    <property type="project" value="InterPro"/>
</dbReference>
<dbReference type="eggNOG" id="ENOG502RD3Q">
    <property type="taxonomic scope" value="Eukaryota"/>
</dbReference>
<feature type="domain" description="Transcription factor tau subunit sfc3/Tfc3 C-terminal" evidence="1">
    <location>
        <begin position="25"/>
        <end position="79"/>
    </location>
</feature>
<keyword evidence="3" id="KW-1185">Reference proteome</keyword>
<dbReference type="GO" id="GO:0003677">
    <property type="term" value="F:DNA binding"/>
    <property type="evidence" value="ECO:0007669"/>
    <property type="project" value="InterPro"/>
</dbReference>
<dbReference type="InParanoid" id="W4KQD8"/>
<dbReference type="STRING" id="747525.W4KQD8"/>
<accession>W4KQD8</accession>
<evidence type="ECO:0000259" key="1">
    <source>
        <dbReference type="Pfam" id="PF20222"/>
    </source>
</evidence>
<gene>
    <name evidence="2" type="ORF">HETIRDRAFT_308274</name>
</gene>
<dbReference type="PANTHER" id="PTHR15180">
    <property type="entry name" value="GENERAL TRANSCRIPTION FACTOR 3C POLYPEPTIDE 1"/>
    <property type="match status" value="1"/>
</dbReference>
<sequence length="142" mass="16561">MEDTVPLIFCAGYATLRVVSSAYARAWAVTISAEPPMRVFPRRWIDISGRKMVDVWDAALRAVIGTIVYRPGISQAEVCWRLRSVYDRQEVMEAVRYLSEEGFIKRRTAEQMRSLGSGLFPLDEDEEKRTHWFLGERHWYQT</sequence>
<name>W4KQD8_HETIT</name>
<dbReference type="KEGG" id="hir:HETIRDRAFT_308274"/>
<dbReference type="GO" id="GO:0042791">
    <property type="term" value="P:5S class rRNA transcription by RNA polymerase III"/>
    <property type="evidence" value="ECO:0007669"/>
    <property type="project" value="TreeGrafter"/>
</dbReference>
<dbReference type="Proteomes" id="UP000030671">
    <property type="component" value="Unassembled WGS sequence"/>
</dbReference>